<comment type="caution">
    <text evidence="1">The sequence shown here is derived from an EMBL/GenBank/DDBJ whole genome shotgun (WGS) entry which is preliminary data.</text>
</comment>
<evidence type="ECO:0000313" key="1">
    <source>
        <dbReference type="EMBL" id="KKL59351.1"/>
    </source>
</evidence>
<protein>
    <submittedName>
        <fullName evidence="1">Uncharacterized protein</fullName>
    </submittedName>
</protein>
<reference evidence="1" key="1">
    <citation type="journal article" date="2015" name="Nature">
        <title>Complex archaea that bridge the gap between prokaryotes and eukaryotes.</title>
        <authorList>
            <person name="Spang A."/>
            <person name="Saw J.H."/>
            <person name="Jorgensen S.L."/>
            <person name="Zaremba-Niedzwiedzka K."/>
            <person name="Martijn J."/>
            <person name="Lind A.E."/>
            <person name="van Eijk R."/>
            <person name="Schleper C."/>
            <person name="Guy L."/>
            <person name="Ettema T.J."/>
        </authorList>
    </citation>
    <scope>NUCLEOTIDE SEQUENCE</scope>
</reference>
<sequence length="549" mass="57602">MVTSTTPQEYRVTDPHALAVVPAGGGPPVFEVDTLTRAVRINGRVLLNGIFIGDVELAHIVGSTYSTVQDLQDLFHSTGWISGGVVTDAGGAAIDVAAGTGLIRVADSAVAELQFFDWAALTGTVIPADTTRYVGVEYNNGAPQVVVRTTANWDFNTDFPLGLVVNEGGTLHIHTHVQQVGDHANRMIQRLHAVEHIARDNSGGGIIVGESGANKITLTAGTLWVGLSTIAIAALDTNIAGSFDRYYRDFPTGWVLESAQTDWPNTEYDDGSGALALMTNNRYAVLWFYLETDDEVIMLYGQNQYTTFAGAENEAPPSTVPDRIVEHGLLIGRLIFQKSAGSAIEISSVFDTVFSSLGVTAHADLSGVTSDQHHVAFVQADADLLYDLLGGLATHEVLATGVHGAGASTLATAADIATHTAIAAAHHTKYLDAEAISAVEGEATLDLTGDVSIQDGTASKTLSILVTGDANPKMRLSDDRLEFGAGGASALDTILKRVGVGTFEMTRPSDGAYFEGKISGDTFPQIRLGTAALDFGPGGGSDTDISVAT</sequence>
<gene>
    <name evidence="1" type="ORF">LCGC14_2216230</name>
</gene>
<proteinExistence type="predicted"/>
<dbReference type="AlphaFoldDB" id="A0A0F9DZT0"/>
<accession>A0A0F9DZT0</accession>
<organism evidence="1">
    <name type="scientific">marine sediment metagenome</name>
    <dbReference type="NCBI Taxonomy" id="412755"/>
    <lineage>
        <taxon>unclassified sequences</taxon>
        <taxon>metagenomes</taxon>
        <taxon>ecological metagenomes</taxon>
    </lineage>
</organism>
<dbReference type="EMBL" id="LAZR01029514">
    <property type="protein sequence ID" value="KKL59351.1"/>
    <property type="molecule type" value="Genomic_DNA"/>
</dbReference>
<name>A0A0F9DZT0_9ZZZZ</name>
<feature type="non-terminal residue" evidence="1">
    <location>
        <position position="549"/>
    </location>
</feature>